<accession>A0A451BSY5</accession>
<gene>
    <name evidence="2" type="ORF">BECKSD772D_GA0070982_13531</name>
</gene>
<protein>
    <submittedName>
        <fullName evidence="2">Helix-turn-helix</fullName>
    </submittedName>
</protein>
<dbReference type="InterPro" id="IPR001387">
    <property type="entry name" value="Cro/C1-type_HTH"/>
</dbReference>
<evidence type="ECO:0000313" key="2">
    <source>
        <dbReference type="EMBL" id="VFK81390.1"/>
    </source>
</evidence>
<name>A0A451BSY5_9GAMM</name>
<proteinExistence type="predicted"/>
<dbReference type="EMBL" id="CAADHB010000353">
    <property type="protein sequence ID" value="VFK81390.1"/>
    <property type="molecule type" value="Genomic_DNA"/>
</dbReference>
<sequence>MFSMEICECKENHGVKFRTEPYLLQGTYGTIEIFPRGRDSLNFGFCKHCDKPYLSKEKAKEIVRDVLEKRQKEKGLLTGEELRELREQTGLTVREFGALTKINYGRISAIENGYVIQSKANDQVIRMKTKEFIKRNNPARKKLKKVFAKLMQQVDTSKLFLNKMMFYVDFWNFKKTDKSITGGEYIPLQYGPCPKDYDEILQEMIDDGEITPN</sequence>
<dbReference type="InterPro" id="IPR025272">
    <property type="entry name" value="SocA_Panacea"/>
</dbReference>
<dbReference type="CDD" id="cd00093">
    <property type="entry name" value="HTH_XRE"/>
    <property type="match status" value="1"/>
</dbReference>
<dbReference type="AlphaFoldDB" id="A0A451BSY5"/>
<dbReference type="Gene3D" id="1.10.260.40">
    <property type="entry name" value="lambda repressor-like DNA-binding domains"/>
    <property type="match status" value="1"/>
</dbReference>
<feature type="domain" description="HTH cro/C1-type" evidence="1">
    <location>
        <begin position="82"/>
        <end position="113"/>
    </location>
</feature>
<reference evidence="2" key="1">
    <citation type="submission" date="2019-02" db="EMBL/GenBank/DDBJ databases">
        <authorList>
            <person name="Gruber-Vodicka R. H."/>
            <person name="Seah K. B. B."/>
        </authorList>
    </citation>
    <scope>NUCLEOTIDE SEQUENCE</scope>
    <source>
        <strain evidence="2">BECK_S127</strain>
    </source>
</reference>
<dbReference type="GO" id="GO:0003677">
    <property type="term" value="F:DNA binding"/>
    <property type="evidence" value="ECO:0007669"/>
    <property type="project" value="InterPro"/>
</dbReference>
<dbReference type="SUPFAM" id="SSF47413">
    <property type="entry name" value="lambda repressor-like DNA-binding domains"/>
    <property type="match status" value="1"/>
</dbReference>
<dbReference type="Pfam" id="PF13274">
    <property type="entry name" value="SocA_Panacea"/>
    <property type="match status" value="1"/>
</dbReference>
<dbReference type="Pfam" id="PF13560">
    <property type="entry name" value="HTH_31"/>
    <property type="match status" value="1"/>
</dbReference>
<dbReference type="PROSITE" id="PS50943">
    <property type="entry name" value="HTH_CROC1"/>
    <property type="match status" value="1"/>
</dbReference>
<evidence type="ECO:0000259" key="1">
    <source>
        <dbReference type="PROSITE" id="PS50943"/>
    </source>
</evidence>
<organism evidence="2">
    <name type="scientific">Candidatus Kentrum sp. SD</name>
    <dbReference type="NCBI Taxonomy" id="2126332"/>
    <lineage>
        <taxon>Bacteria</taxon>
        <taxon>Pseudomonadati</taxon>
        <taxon>Pseudomonadota</taxon>
        <taxon>Gammaproteobacteria</taxon>
        <taxon>Candidatus Kentrum</taxon>
    </lineage>
</organism>
<dbReference type="InterPro" id="IPR010982">
    <property type="entry name" value="Lambda_DNA-bd_dom_sf"/>
</dbReference>